<keyword evidence="1" id="KW-1133">Transmembrane helix</keyword>
<feature type="transmembrane region" description="Helical" evidence="1">
    <location>
        <begin position="50"/>
        <end position="68"/>
    </location>
</feature>
<accession>A0A640VMY4</accession>
<dbReference type="AlphaFoldDB" id="A0A640VMY4"/>
<dbReference type="OrthoDB" id="7830145at2"/>
<evidence type="ECO:0000313" key="3">
    <source>
        <dbReference type="Proteomes" id="UP000436522"/>
    </source>
</evidence>
<organism evidence="2 3">
    <name type="scientific">Roseobacter cerasinus</name>
    <dbReference type="NCBI Taxonomy" id="2602289"/>
    <lineage>
        <taxon>Bacteria</taxon>
        <taxon>Pseudomonadati</taxon>
        <taxon>Pseudomonadota</taxon>
        <taxon>Alphaproteobacteria</taxon>
        <taxon>Rhodobacterales</taxon>
        <taxon>Roseobacteraceae</taxon>
        <taxon>Roseobacter</taxon>
    </lineage>
</organism>
<comment type="caution">
    <text evidence="2">The sequence shown here is derived from an EMBL/GenBank/DDBJ whole genome shotgun (WGS) entry which is preliminary data.</text>
</comment>
<dbReference type="Proteomes" id="UP000436522">
    <property type="component" value="Unassembled WGS sequence"/>
</dbReference>
<gene>
    <name evidence="2" type="ORF">So717_07650</name>
</gene>
<evidence type="ECO:0000256" key="1">
    <source>
        <dbReference type="SAM" id="Phobius"/>
    </source>
</evidence>
<reference evidence="2 3" key="1">
    <citation type="submission" date="2019-12" db="EMBL/GenBank/DDBJ databases">
        <title>Roseobacter cerasinus sp. nov., isolated from seawater around aquaculture.</title>
        <authorList>
            <person name="Muramatsu S."/>
            <person name="Takabe Y."/>
            <person name="Mori K."/>
            <person name="Takaichi S."/>
            <person name="Hanada S."/>
        </authorList>
    </citation>
    <scope>NUCLEOTIDE SEQUENCE [LARGE SCALE GENOMIC DNA]</scope>
    <source>
        <strain evidence="2 3">AI77</strain>
    </source>
</reference>
<feature type="transmembrane region" description="Helical" evidence="1">
    <location>
        <begin position="540"/>
        <end position="564"/>
    </location>
</feature>
<dbReference type="RefSeq" id="WP_159974857.1">
    <property type="nucleotide sequence ID" value="NZ_BLIV01000001.1"/>
</dbReference>
<feature type="transmembrane region" description="Helical" evidence="1">
    <location>
        <begin position="498"/>
        <end position="520"/>
    </location>
</feature>
<feature type="transmembrane region" description="Helical" evidence="1">
    <location>
        <begin position="584"/>
        <end position="607"/>
    </location>
</feature>
<keyword evidence="1" id="KW-0472">Membrane</keyword>
<protein>
    <submittedName>
        <fullName evidence="2">Uncharacterized protein</fullName>
    </submittedName>
</protein>
<dbReference type="EMBL" id="BLIV01000001">
    <property type="protein sequence ID" value="GFE49012.1"/>
    <property type="molecule type" value="Genomic_DNA"/>
</dbReference>
<sequence>MSEIAALFFGATIIVFFSYERFNRASYDAGSRLERLITMLSPDKLRARRVVLQAWCLYTTALLLIYVLSCAYVEVLPEIDRTQLAGASNLPDSSDESKQSGSIGIPPGVSLGVALILVGLAPSVPILKRFENWLRQTAHRLAGIPTRVLSNSEELRTNAIDLKVEGDEKLLIPSGYWERREHYKKATSDQLTAPSDFANDIDLIFAVTAWLIDRRLKLSNVDMREKFQLLEDELRNRKDVMILELDERTNFVLGGAVSTQTSSGPATADETATEELKRRSWERVASDVNNLADDLCVLLALYVEHGFIQIDPVDQVEPRSKGIARAVPTTAVRQSARQQDLARARLLGFVWPILGDGLNKIQPSNTTPALFWSTILIFIVTLVWSYWPGLYEMELRWMGVPSTGYQRAGDYLVVAFNGFMIPMLIAVALRDAGLQSKTWINIWRAPHWTASLPQILMMLALAWFSAIFIVIAINFWNVAITQNQGFDRNGSFDVVRTAFEADALFILRGSIFAVLVVLLLDGISAQLPSLQKQKTWRSSLLWASRVAVIMGALGFCARTIRSIVAARVAEPPRPGLDAIDFGLIFYSTVYSALIGFVVVFFLSEVLLNQRQGKRYSLIPNITKPAE</sequence>
<feature type="transmembrane region" description="Helical" evidence="1">
    <location>
        <begin position="369"/>
        <end position="387"/>
    </location>
</feature>
<feature type="transmembrane region" description="Helical" evidence="1">
    <location>
        <begin position="6"/>
        <end position="22"/>
    </location>
</feature>
<feature type="transmembrane region" description="Helical" evidence="1">
    <location>
        <begin position="455"/>
        <end position="478"/>
    </location>
</feature>
<feature type="transmembrane region" description="Helical" evidence="1">
    <location>
        <begin position="411"/>
        <end position="434"/>
    </location>
</feature>
<keyword evidence="3" id="KW-1185">Reference proteome</keyword>
<evidence type="ECO:0000313" key="2">
    <source>
        <dbReference type="EMBL" id="GFE49012.1"/>
    </source>
</evidence>
<name>A0A640VMY4_9RHOB</name>
<keyword evidence="1" id="KW-0812">Transmembrane</keyword>
<proteinExistence type="predicted"/>
<feature type="transmembrane region" description="Helical" evidence="1">
    <location>
        <begin position="108"/>
        <end position="127"/>
    </location>
</feature>